<gene>
    <name evidence="2" type="ORF">I553_7086</name>
</gene>
<accession>X7Z4K0</accession>
<reference evidence="2" key="1">
    <citation type="submission" date="2014-01" db="EMBL/GenBank/DDBJ databases">
        <authorList>
            <person name="Brown-Elliot B."/>
            <person name="Wallace R."/>
            <person name="Lenaerts A."/>
            <person name="Ordway D."/>
            <person name="DeGroote M.A."/>
            <person name="Parker T."/>
            <person name="Sizemore C."/>
            <person name="Tallon L.J."/>
            <person name="Sadzewicz L.K."/>
            <person name="Sengamalay N."/>
            <person name="Fraser C.M."/>
            <person name="Hine E."/>
            <person name="Shefchek K.A."/>
            <person name="Das S.P."/>
            <person name="Tettelin H."/>
        </authorList>
    </citation>
    <scope>NUCLEOTIDE SEQUENCE [LARGE SCALE GENOMIC DNA]</scope>
    <source>
        <strain evidence="2">4042</strain>
    </source>
</reference>
<name>X7Z4K0_MYCXE</name>
<evidence type="ECO:0000256" key="1">
    <source>
        <dbReference type="SAM" id="MobiDB-lite"/>
    </source>
</evidence>
<dbReference type="AlphaFoldDB" id="X7Z4K0"/>
<feature type="region of interest" description="Disordered" evidence="1">
    <location>
        <begin position="76"/>
        <end position="97"/>
    </location>
</feature>
<evidence type="ECO:0000313" key="2">
    <source>
        <dbReference type="EMBL" id="EUA13966.1"/>
    </source>
</evidence>
<organism evidence="2">
    <name type="scientific">Mycobacterium xenopi 4042</name>
    <dbReference type="NCBI Taxonomy" id="1299334"/>
    <lineage>
        <taxon>Bacteria</taxon>
        <taxon>Bacillati</taxon>
        <taxon>Actinomycetota</taxon>
        <taxon>Actinomycetes</taxon>
        <taxon>Mycobacteriales</taxon>
        <taxon>Mycobacteriaceae</taxon>
        <taxon>Mycobacterium</taxon>
    </lineage>
</organism>
<proteinExistence type="predicted"/>
<sequence length="97" mass="10335">MSAWWPGCRRVAAVGRVAVLRRPARAGAACTHESVLPHPAAMIAVSAAAATFMRRVCGLWRKMPLFASITRTLGVRGQGSRPNTVPRLACASPQTPD</sequence>
<dbReference type="EMBL" id="JAOB01000081">
    <property type="protein sequence ID" value="EUA13966.1"/>
    <property type="molecule type" value="Genomic_DNA"/>
</dbReference>
<comment type="caution">
    <text evidence="2">The sequence shown here is derived from an EMBL/GenBank/DDBJ whole genome shotgun (WGS) entry which is preliminary data.</text>
</comment>
<protein>
    <submittedName>
        <fullName evidence="2">Uncharacterized protein</fullName>
    </submittedName>
</protein>